<dbReference type="Pfam" id="PF00149">
    <property type="entry name" value="Metallophos"/>
    <property type="match status" value="1"/>
</dbReference>
<dbReference type="OrthoDB" id="9816081at2"/>
<evidence type="ECO:0000259" key="1">
    <source>
        <dbReference type="Pfam" id="PF00149"/>
    </source>
</evidence>
<reference evidence="3" key="1">
    <citation type="submission" date="2016-11" db="EMBL/GenBank/DDBJ databases">
        <authorList>
            <person name="Varghese N."/>
            <person name="Submissions S."/>
        </authorList>
    </citation>
    <scope>NUCLEOTIDE SEQUENCE [LARGE SCALE GENOMIC DNA]</scope>
    <source>
        <strain evidence="3">DSM 26991</strain>
    </source>
</reference>
<dbReference type="InterPro" id="IPR029052">
    <property type="entry name" value="Metallo-depent_PP-like"/>
</dbReference>
<accession>A0A1M5H5W3</accession>
<evidence type="ECO:0000313" key="2">
    <source>
        <dbReference type="EMBL" id="SHG11344.1"/>
    </source>
</evidence>
<sequence length="325" mass="37318">MKKVQILLVVILQALLLPLFAQPPKLKFNNNRFKIVQFTDIHWNSDSKYKVKNDSTEMMMRQVIKTEKPDLVIITGDISVSKGAKAGWEQVTRPMTDLKVPFAVTFGNHDTESDMPKREVLKYLQKNPHNVTQDSGNGIDGIGNSSLAVKSSESDKDSWLIYLFDSHAYTNDSTMGHYDWIKKTQIDWYVDQSNKFAKKNREVLPALAFFHIPLPEYEYVRNQKNTLGNHSEEVCSPRINSGLFWAFLQQKDVMATFVGHDHNDDFIGSLANIHLAYGRKSGYVSAYKEILDRGARVIELHEKEKEVKTYIRTLKGILLECIFKK</sequence>
<dbReference type="GO" id="GO:0005737">
    <property type="term" value="C:cytoplasm"/>
    <property type="evidence" value="ECO:0007669"/>
    <property type="project" value="TreeGrafter"/>
</dbReference>
<keyword evidence="3" id="KW-1185">Reference proteome</keyword>
<evidence type="ECO:0000313" key="3">
    <source>
        <dbReference type="Proteomes" id="UP000184509"/>
    </source>
</evidence>
<proteinExistence type="predicted"/>
<dbReference type="SUPFAM" id="SSF56300">
    <property type="entry name" value="Metallo-dependent phosphatases"/>
    <property type="match status" value="1"/>
</dbReference>
<dbReference type="InterPro" id="IPR011230">
    <property type="entry name" value="PAP14/16/28/29"/>
</dbReference>
<gene>
    <name evidence="2" type="ORF">SAMN05444405_12415</name>
</gene>
<dbReference type="AlphaFoldDB" id="A0A1M5H5W3"/>
<dbReference type="PANTHER" id="PTHR32440:SF11">
    <property type="entry name" value="METALLOPHOSPHOESTERASE DOMAIN-CONTAINING PROTEIN"/>
    <property type="match status" value="1"/>
</dbReference>
<dbReference type="CDD" id="cd07383">
    <property type="entry name" value="MPP_Dcr2"/>
    <property type="match status" value="1"/>
</dbReference>
<dbReference type="InterPro" id="IPR004843">
    <property type="entry name" value="Calcineurin-like_PHP"/>
</dbReference>
<dbReference type="PIRSF" id="PIRSF030250">
    <property type="entry name" value="Ptase_At2g46880"/>
    <property type="match status" value="1"/>
</dbReference>
<protein>
    <submittedName>
        <fullName evidence="2">3',5'-cyclic AMP phosphodiesterase CpdA</fullName>
    </submittedName>
</protein>
<feature type="domain" description="Calcineurin-like phosphoesterase" evidence="1">
    <location>
        <begin position="33"/>
        <end position="263"/>
    </location>
</feature>
<dbReference type="GO" id="GO:0016788">
    <property type="term" value="F:hydrolase activity, acting on ester bonds"/>
    <property type="evidence" value="ECO:0007669"/>
    <property type="project" value="TreeGrafter"/>
</dbReference>
<dbReference type="PANTHER" id="PTHR32440">
    <property type="entry name" value="PHOSPHATASE DCR2-RELATED-RELATED"/>
    <property type="match status" value="1"/>
</dbReference>
<organism evidence="2 3">
    <name type="scientific">Bacteroides luti</name>
    <dbReference type="NCBI Taxonomy" id="1297750"/>
    <lineage>
        <taxon>Bacteria</taxon>
        <taxon>Pseudomonadati</taxon>
        <taxon>Bacteroidota</taxon>
        <taxon>Bacteroidia</taxon>
        <taxon>Bacteroidales</taxon>
        <taxon>Bacteroidaceae</taxon>
        <taxon>Bacteroides</taxon>
    </lineage>
</organism>
<dbReference type="RefSeq" id="WP_073404130.1">
    <property type="nucleotide sequence ID" value="NZ_FQTV01000024.1"/>
</dbReference>
<dbReference type="Proteomes" id="UP000184509">
    <property type="component" value="Unassembled WGS sequence"/>
</dbReference>
<dbReference type="STRING" id="1297750.SAMN05444405_12415"/>
<name>A0A1M5H5W3_9BACE</name>
<dbReference type="EMBL" id="FQTV01000024">
    <property type="protein sequence ID" value="SHG11344.1"/>
    <property type="molecule type" value="Genomic_DNA"/>
</dbReference>
<dbReference type="Gene3D" id="3.60.21.10">
    <property type="match status" value="1"/>
</dbReference>